<dbReference type="OrthoDB" id="1607513at2759"/>
<protein>
    <submittedName>
        <fullName evidence="8">Zinc finger BED domain-containing protein 4-like</fullName>
    </submittedName>
</protein>
<feature type="compositionally biased region" description="Basic residues" evidence="6">
    <location>
        <begin position="73"/>
        <end position="84"/>
    </location>
</feature>
<dbReference type="InterPro" id="IPR008906">
    <property type="entry name" value="HATC_C_dom"/>
</dbReference>
<reference evidence="8" key="2">
    <citation type="submission" date="2025-09" db="UniProtKB">
        <authorList>
            <consortium name="Ensembl"/>
        </authorList>
    </citation>
    <scope>IDENTIFICATION</scope>
</reference>
<feature type="domain" description="HAT C-terminal dimerisation" evidence="7">
    <location>
        <begin position="512"/>
        <end position="589"/>
    </location>
</feature>
<evidence type="ECO:0000256" key="6">
    <source>
        <dbReference type="SAM" id="MobiDB-lite"/>
    </source>
</evidence>
<keyword evidence="4" id="KW-0862">Zinc</keyword>
<dbReference type="AlphaFoldDB" id="A0A673WX19"/>
<keyword evidence="2" id="KW-0479">Metal-binding</keyword>
<evidence type="ECO:0000256" key="1">
    <source>
        <dbReference type="ARBA" id="ARBA00004123"/>
    </source>
</evidence>
<dbReference type="SUPFAM" id="SSF53098">
    <property type="entry name" value="Ribonuclease H-like"/>
    <property type="match status" value="1"/>
</dbReference>
<evidence type="ECO:0000313" key="8">
    <source>
        <dbReference type="Ensembl" id="ENSSTUP00000016574.1"/>
    </source>
</evidence>
<organism evidence="8 9">
    <name type="scientific">Salmo trutta</name>
    <name type="common">Brown trout</name>
    <dbReference type="NCBI Taxonomy" id="8032"/>
    <lineage>
        <taxon>Eukaryota</taxon>
        <taxon>Metazoa</taxon>
        <taxon>Chordata</taxon>
        <taxon>Craniata</taxon>
        <taxon>Vertebrata</taxon>
        <taxon>Euteleostomi</taxon>
        <taxon>Actinopterygii</taxon>
        <taxon>Neopterygii</taxon>
        <taxon>Teleostei</taxon>
        <taxon>Protacanthopterygii</taxon>
        <taxon>Salmoniformes</taxon>
        <taxon>Salmonidae</taxon>
        <taxon>Salmoninae</taxon>
        <taxon>Salmo</taxon>
    </lineage>
</organism>
<feature type="compositionally biased region" description="Polar residues" evidence="6">
    <location>
        <begin position="47"/>
        <end position="61"/>
    </location>
</feature>
<dbReference type="Ensembl" id="ENSSTUT00000017476.1">
    <property type="protein sequence ID" value="ENSSTUP00000016574.1"/>
    <property type="gene ID" value="ENSSTUG00000007557.1"/>
</dbReference>
<dbReference type="GO" id="GO:0046983">
    <property type="term" value="F:protein dimerization activity"/>
    <property type="evidence" value="ECO:0007669"/>
    <property type="project" value="InterPro"/>
</dbReference>
<accession>A0A673WX19</accession>
<dbReference type="GO" id="GO:0005634">
    <property type="term" value="C:nucleus"/>
    <property type="evidence" value="ECO:0007669"/>
    <property type="project" value="UniProtKB-SubCell"/>
</dbReference>
<dbReference type="PANTHER" id="PTHR46481">
    <property type="entry name" value="ZINC FINGER BED DOMAIN-CONTAINING PROTEIN 4"/>
    <property type="match status" value="1"/>
</dbReference>
<dbReference type="Proteomes" id="UP000472277">
    <property type="component" value="Chromosome 10"/>
</dbReference>
<dbReference type="InterPro" id="IPR012337">
    <property type="entry name" value="RNaseH-like_sf"/>
</dbReference>
<feature type="region of interest" description="Disordered" evidence="6">
    <location>
        <begin position="47"/>
        <end position="86"/>
    </location>
</feature>
<evidence type="ECO:0000256" key="2">
    <source>
        <dbReference type="ARBA" id="ARBA00022723"/>
    </source>
</evidence>
<dbReference type="GO" id="GO:0008270">
    <property type="term" value="F:zinc ion binding"/>
    <property type="evidence" value="ECO:0007669"/>
    <property type="project" value="UniProtKB-KW"/>
</dbReference>
<dbReference type="GeneTree" id="ENSGT00940000161131"/>
<dbReference type="InterPro" id="IPR052035">
    <property type="entry name" value="ZnF_BED_domain_contain"/>
</dbReference>
<proteinExistence type="predicted"/>
<dbReference type="OMA" id="AGWTHIS"/>
<evidence type="ECO:0000259" key="7">
    <source>
        <dbReference type="Pfam" id="PF05699"/>
    </source>
</evidence>
<reference evidence="8" key="1">
    <citation type="submission" date="2025-08" db="UniProtKB">
        <authorList>
            <consortium name="Ensembl"/>
        </authorList>
    </citation>
    <scope>IDENTIFICATION</scope>
</reference>
<evidence type="ECO:0000256" key="5">
    <source>
        <dbReference type="ARBA" id="ARBA00023242"/>
    </source>
</evidence>
<keyword evidence="3" id="KW-0863">Zinc-finger</keyword>
<evidence type="ECO:0000256" key="3">
    <source>
        <dbReference type="ARBA" id="ARBA00022771"/>
    </source>
</evidence>
<dbReference type="PANTHER" id="PTHR46481:SF10">
    <property type="entry name" value="ZINC FINGER BED DOMAIN-CONTAINING PROTEIN 39"/>
    <property type="match status" value="1"/>
</dbReference>
<keyword evidence="9" id="KW-1185">Reference proteome</keyword>
<evidence type="ECO:0000256" key="4">
    <source>
        <dbReference type="ARBA" id="ARBA00022833"/>
    </source>
</evidence>
<comment type="subcellular location">
    <subcellularLocation>
        <location evidence="1">Nucleus</location>
    </subcellularLocation>
</comment>
<dbReference type="InParanoid" id="A0A673WX19"/>
<keyword evidence="5" id="KW-0539">Nucleus</keyword>
<gene>
    <name evidence="8" type="primary">si:ch211-152f22.4</name>
</gene>
<sequence length="594" mass="68013">MYANYSPDEVVKCRMMARMTNSNDSGLERGYGNDYQITTRTYFQQPDSYTRSVSTERTPNVRNRKWNGGSKTFQKRPYSRRNGSRRASLEYTIQRGKERNTSALYDTSCRTTQGDTSTAHKIPSCLLKMIVNDLQPLSIVEDKGICAVMRAIEPTLKISRLTSKDLRLQLLQMYKETKEMVKKELASSDDISLTSELWVSRAEVSFVTVTCHYLGKDWHLKSHVLETANLPDEHTPKNIVDQLLKTAKAWGIKDKIHTVVMEGGTTMKDEVSKAGWTHISCLAYTLDLAFKDVLEKYPGLKTLLKKSQNVVRFFHCDIKAEQKLKEYQLKLNLPESGLIQSVGNGWLSSLSMLERFVEQHQAITAVLLQRLEYNLWLADEDIKTIKDVIAALQPFKKATREMSRAGYESISCIIPLVTRCQRDIEKLARNGNEVAFGLAKICEWHFCNVKFNRWLTVSTVLDPRFKKLLLSDDNNVQLSRGQILKAMDDISTSVVSAPVGSGKQSHFDCDFMRYVKERPITMFQSPLKWWRVNKDLVDLRRIACKYLGIVCTAIPLERVFAKEESDVFCNRRSCLETENVNMVLFLNSNCSTTM</sequence>
<name>A0A673WX19_SALTR</name>
<evidence type="ECO:0000313" key="9">
    <source>
        <dbReference type="Proteomes" id="UP000472277"/>
    </source>
</evidence>
<dbReference type="Pfam" id="PF05699">
    <property type="entry name" value="Dimer_Tnp_hAT"/>
    <property type="match status" value="1"/>
</dbReference>